<name>A0A6N9TA20_9HYPH</name>
<dbReference type="GO" id="GO:0016301">
    <property type="term" value="F:kinase activity"/>
    <property type="evidence" value="ECO:0007669"/>
    <property type="project" value="UniProtKB-KW"/>
</dbReference>
<dbReference type="Gene3D" id="2.60.200.40">
    <property type="match status" value="1"/>
</dbReference>
<dbReference type="InterPro" id="IPR016064">
    <property type="entry name" value="NAD/diacylglycerol_kinase_sf"/>
</dbReference>
<dbReference type="InterPro" id="IPR017438">
    <property type="entry name" value="ATP-NAD_kinase_N"/>
</dbReference>
<dbReference type="InterPro" id="IPR004363">
    <property type="entry name" value="Methylgl_synth"/>
</dbReference>
<dbReference type="Proteomes" id="UP000469011">
    <property type="component" value="Unassembled WGS sequence"/>
</dbReference>
<feature type="domain" description="DAGKc" evidence="1">
    <location>
        <begin position="1"/>
        <end position="131"/>
    </location>
</feature>
<dbReference type="RefSeq" id="WP_163465558.1">
    <property type="nucleotide sequence ID" value="NZ_JAAAMG010000023.1"/>
</dbReference>
<dbReference type="AlphaFoldDB" id="A0A6N9TA20"/>
<gene>
    <name evidence="2" type="ORF">GTK09_21905</name>
</gene>
<keyword evidence="2" id="KW-0808">Transferase</keyword>
<dbReference type="InterPro" id="IPR001206">
    <property type="entry name" value="Diacylglycerol_kinase_cat_dom"/>
</dbReference>
<comment type="caution">
    <text evidence="2">The sequence shown here is derived from an EMBL/GenBank/DDBJ whole genome shotgun (WGS) entry which is preliminary data.</text>
</comment>
<dbReference type="PROSITE" id="PS50146">
    <property type="entry name" value="DAGK"/>
    <property type="match status" value="1"/>
</dbReference>
<dbReference type="PANTHER" id="PTHR30492:SF0">
    <property type="entry name" value="METHYLGLYOXAL SYNTHASE"/>
    <property type="match status" value="1"/>
</dbReference>
<sequence>MRILALLNGDGGTLKTTDLDWLSELIEDEFAVHGHGITVEVCAGKDIVAAIEQAAKRDDVDVLLVGGGDGTVSAAASAVFGTDTALAILPAGTMNLFARTLQIPLNLEAAVKALAGGRITKVDVATVNGKPFVHQFAAGLHARMVRFREKITYRSRIGKIWATTRAIALAFRKLPKVEILIKVDGRTERLLCSAIAISNNLYGPDHVPFADNPKGGVLGVYICTERNINKVAKLTLDILTGRWRGNASLVVKTAKHVQLAHRGKPRSNRAVRDGELELLDDLSEVELHPLGLSVLVPAEATYLEHPVTEKGKAASPPAEAEAR</sequence>
<reference evidence="2 3" key="1">
    <citation type="submission" date="2020-01" db="EMBL/GenBank/DDBJ databases">
        <title>Jiella pacifica sp. nov.</title>
        <authorList>
            <person name="Xue Z."/>
            <person name="Zhu S."/>
            <person name="Chen J."/>
            <person name="Yang J."/>
        </authorList>
    </citation>
    <scope>NUCLEOTIDE SEQUENCE [LARGE SCALE GENOMIC DNA]</scope>
    <source>
        <strain evidence="2 3">40Bstr34</strain>
    </source>
</reference>
<dbReference type="SMART" id="SM00046">
    <property type="entry name" value="DAGKc"/>
    <property type="match status" value="1"/>
</dbReference>
<dbReference type="SUPFAM" id="SSF111331">
    <property type="entry name" value="NAD kinase/diacylglycerol kinase-like"/>
    <property type="match status" value="1"/>
</dbReference>
<dbReference type="Gene3D" id="3.40.50.10330">
    <property type="entry name" value="Probable inorganic polyphosphate/atp-NAD kinase, domain 1"/>
    <property type="match status" value="1"/>
</dbReference>
<dbReference type="PANTHER" id="PTHR30492">
    <property type="entry name" value="METHYLGLYOXAL SYNTHASE"/>
    <property type="match status" value="1"/>
</dbReference>
<protein>
    <submittedName>
        <fullName evidence="2">Diacylglycerol kinase</fullName>
    </submittedName>
</protein>
<dbReference type="Pfam" id="PF00781">
    <property type="entry name" value="DAGK_cat"/>
    <property type="match status" value="1"/>
</dbReference>
<keyword evidence="2" id="KW-0418">Kinase</keyword>
<organism evidence="2 3">
    <name type="scientific">Jiella pacifica</name>
    <dbReference type="NCBI Taxonomy" id="2696469"/>
    <lineage>
        <taxon>Bacteria</taxon>
        <taxon>Pseudomonadati</taxon>
        <taxon>Pseudomonadota</taxon>
        <taxon>Alphaproteobacteria</taxon>
        <taxon>Hyphomicrobiales</taxon>
        <taxon>Aurantimonadaceae</taxon>
        <taxon>Jiella</taxon>
    </lineage>
</organism>
<accession>A0A6N9TA20</accession>
<dbReference type="GO" id="GO:0005829">
    <property type="term" value="C:cytosol"/>
    <property type="evidence" value="ECO:0007669"/>
    <property type="project" value="TreeGrafter"/>
</dbReference>
<dbReference type="GO" id="GO:0008929">
    <property type="term" value="F:methylglyoxal synthase activity"/>
    <property type="evidence" value="ECO:0007669"/>
    <property type="project" value="InterPro"/>
</dbReference>
<evidence type="ECO:0000313" key="2">
    <source>
        <dbReference type="EMBL" id="NDW07075.1"/>
    </source>
</evidence>
<dbReference type="GO" id="GO:0019242">
    <property type="term" value="P:methylglyoxal biosynthetic process"/>
    <property type="evidence" value="ECO:0007669"/>
    <property type="project" value="InterPro"/>
</dbReference>
<proteinExistence type="predicted"/>
<dbReference type="EMBL" id="JAAAMG010000023">
    <property type="protein sequence ID" value="NDW07075.1"/>
    <property type="molecule type" value="Genomic_DNA"/>
</dbReference>
<keyword evidence="3" id="KW-1185">Reference proteome</keyword>
<evidence type="ECO:0000313" key="3">
    <source>
        <dbReference type="Proteomes" id="UP000469011"/>
    </source>
</evidence>
<evidence type="ECO:0000259" key="1">
    <source>
        <dbReference type="PROSITE" id="PS50146"/>
    </source>
</evidence>